<dbReference type="SMART" id="SM00460">
    <property type="entry name" value="TGc"/>
    <property type="match status" value="1"/>
</dbReference>
<keyword evidence="1" id="KW-1133">Transmembrane helix</keyword>
<keyword evidence="1" id="KW-0812">Transmembrane</keyword>
<dbReference type="EMBL" id="BOVJ01000200">
    <property type="protein sequence ID" value="GIQ66668.1"/>
    <property type="molecule type" value="Genomic_DNA"/>
</dbReference>
<reference evidence="3 4" key="1">
    <citation type="submission" date="2021-04" db="EMBL/GenBank/DDBJ databases">
        <title>Draft genome sequence of Paenibacillus cisolokensis, LC2-13A.</title>
        <authorList>
            <person name="Uke A."/>
            <person name="Chhe C."/>
            <person name="Baramee S."/>
            <person name="Kosugi A."/>
        </authorList>
    </citation>
    <scope>NUCLEOTIDE SEQUENCE [LARGE SCALE GENOMIC DNA]</scope>
    <source>
        <strain evidence="3 4">LC2-13A</strain>
    </source>
</reference>
<dbReference type="PANTHER" id="PTHR33490">
    <property type="entry name" value="BLR5614 PROTEIN-RELATED"/>
    <property type="match status" value="1"/>
</dbReference>
<accession>A0ABQ4NEK8</accession>
<dbReference type="Gene3D" id="3.10.620.30">
    <property type="match status" value="1"/>
</dbReference>
<name>A0ABQ4NEK8_9BACL</name>
<sequence length="382" mass="42101">MTHFVQALTQWEPVAVVVLLLLLGSLVQGMRRGASGSAKRLFFFIWEALLVVVFLFAAARLAAAWSPAAQRWLAARVTVPEGELGALAQLWYTLLTGMRDFTLLRFGILFLVSYWLLRFAGSFLTPLAHILFERLTGDRDGEEERPAGSLASRAAGALIGAVHGAGRSLVLLAALFIYVSLVPGGPLAEGIRSSPLYGEASERLLQPVAGSMLADRGPVLTKAVEEEFQRILQRKYEIIDYNIPDDIAAAALQVTKDERTAEGKAKALYNWLGTRIAYDWEKARNYEERGIWKEQTPQYTFEHRKGVCIDTARLYALMARAAGLEARVVTGLGADGQGGFGPHAWNEVKVDDGRWIPLDATWASSGNWFNPPNFDETHIRGA</sequence>
<dbReference type="RefSeq" id="WP_213531231.1">
    <property type="nucleotide sequence ID" value="NZ_BOVJ01000200.1"/>
</dbReference>
<feature type="domain" description="Transglutaminase-like" evidence="2">
    <location>
        <begin position="300"/>
        <end position="362"/>
    </location>
</feature>
<feature type="transmembrane region" description="Helical" evidence="1">
    <location>
        <begin position="12"/>
        <end position="29"/>
    </location>
</feature>
<dbReference type="SUPFAM" id="SSF54001">
    <property type="entry name" value="Cysteine proteinases"/>
    <property type="match status" value="1"/>
</dbReference>
<proteinExistence type="predicted"/>
<evidence type="ECO:0000313" key="3">
    <source>
        <dbReference type="EMBL" id="GIQ66668.1"/>
    </source>
</evidence>
<feature type="transmembrane region" description="Helical" evidence="1">
    <location>
        <begin position="108"/>
        <end position="132"/>
    </location>
</feature>
<dbReference type="InterPro" id="IPR038765">
    <property type="entry name" value="Papain-like_cys_pep_sf"/>
</dbReference>
<evidence type="ECO:0000313" key="4">
    <source>
        <dbReference type="Proteomes" id="UP000680304"/>
    </source>
</evidence>
<keyword evidence="4" id="KW-1185">Reference proteome</keyword>
<dbReference type="PANTHER" id="PTHR33490:SF3">
    <property type="entry name" value="CONSERVED INTEGRAL MEMBRANE PROTEIN"/>
    <property type="match status" value="1"/>
</dbReference>
<gene>
    <name evidence="3" type="ORF">PACILC2_52360</name>
</gene>
<comment type="caution">
    <text evidence="3">The sequence shown here is derived from an EMBL/GenBank/DDBJ whole genome shotgun (WGS) entry which is preliminary data.</text>
</comment>
<feature type="transmembrane region" description="Helical" evidence="1">
    <location>
        <begin position="41"/>
        <end position="63"/>
    </location>
</feature>
<evidence type="ECO:0000256" key="1">
    <source>
        <dbReference type="SAM" id="Phobius"/>
    </source>
</evidence>
<dbReference type="InterPro" id="IPR002931">
    <property type="entry name" value="Transglutaminase-like"/>
</dbReference>
<organism evidence="3 4">
    <name type="scientific">Paenibacillus cisolokensis</name>
    <dbReference type="NCBI Taxonomy" id="1658519"/>
    <lineage>
        <taxon>Bacteria</taxon>
        <taxon>Bacillati</taxon>
        <taxon>Bacillota</taxon>
        <taxon>Bacilli</taxon>
        <taxon>Bacillales</taxon>
        <taxon>Paenibacillaceae</taxon>
        <taxon>Paenibacillus</taxon>
    </lineage>
</organism>
<keyword evidence="1" id="KW-0472">Membrane</keyword>
<dbReference type="Pfam" id="PF01841">
    <property type="entry name" value="Transglut_core"/>
    <property type="match status" value="1"/>
</dbReference>
<evidence type="ECO:0000259" key="2">
    <source>
        <dbReference type="SMART" id="SM00460"/>
    </source>
</evidence>
<dbReference type="Proteomes" id="UP000680304">
    <property type="component" value="Unassembled WGS sequence"/>
</dbReference>
<protein>
    <recommendedName>
        <fullName evidence="2">Transglutaminase-like domain-containing protein</fullName>
    </recommendedName>
</protein>